<feature type="compositionally biased region" description="Low complexity" evidence="8">
    <location>
        <begin position="238"/>
        <end position="255"/>
    </location>
</feature>
<evidence type="ECO:0000256" key="1">
    <source>
        <dbReference type="ARBA" id="ARBA00004123"/>
    </source>
</evidence>
<dbReference type="AlphaFoldDB" id="A0A1J0M5P8"/>
<dbReference type="GO" id="GO:0000981">
    <property type="term" value="F:DNA-binding transcription factor activity, RNA polymerase II-specific"/>
    <property type="evidence" value="ECO:0007669"/>
    <property type="project" value="InterPro"/>
</dbReference>
<keyword evidence="2" id="KW-0217">Developmental protein</keyword>
<dbReference type="SUPFAM" id="SSF46689">
    <property type="entry name" value="Homeodomain-like"/>
    <property type="match status" value="1"/>
</dbReference>
<dbReference type="PRINTS" id="PR00024">
    <property type="entry name" value="HOMEOBOX"/>
</dbReference>
<name>A0A1J0M5P8_9BIVA</name>
<dbReference type="Gene3D" id="1.10.10.60">
    <property type="entry name" value="Homeodomain-like"/>
    <property type="match status" value="1"/>
</dbReference>
<feature type="domain" description="Homeobox" evidence="9">
    <location>
        <begin position="163"/>
        <end position="223"/>
    </location>
</feature>
<proteinExistence type="evidence at transcript level"/>
<evidence type="ECO:0000256" key="7">
    <source>
        <dbReference type="RuleBase" id="RU000682"/>
    </source>
</evidence>
<dbReference type="SMART" id="SM00389">
    <property type="entry name" value="HOX"/>
    <property type="match status" value="1"/>
</dbReference>
<dbReference type="EMBL" id="KX365137">
    <property type="protein sequence ID" value="APD15700.1"/>
    <property type="molecule type" value="mRNA"/>
</dbReference>
<feature type="compositionally biased region" description="Polar residues" evidence="8">
    <location>
        <begin position="300"/>
        <end position="312"/>
    </location>
</feature>
<protein>
    <submittedName>
        <fullName evidence="10">Homeobox hox 3</fullName>
    </submittedName>
</protein>
<dbReference type="FunFam" id="1.10.10.60:FF:000504">
    <property type="entry name" value="Transcription factor RFX3"/>
    <property type="match status" value="1"/>
</dbReference>
<dbReference type="CDD" id="cd00086">
    <property type="entry name" value="homeodomain"/>
    <property type="match status" value="1"/>
</dbReference>
<dbReference type="InterPro" id="IPR001827">
    <property type="entry name" value="Homeobox_Antennapedia_CS"/>
</dbReference>
<feature type="region of interest" description="Disordered" evidence="8">
    <location>
        <begin position="48"/>
        <end position="104"/>
    </location>
</feature>
<keyword evidence="4 6" id="KW-0371">Homeobox</keyword>
<sequence length="431" mass="47964">MTQREVDTGNELRYSMSVTGQNEINFGNRDMQKTAYYNPTPTFQAFYPNENGYGFDSPNGHNYGHPSPSPPGSEGFYPQSSCAIQGSHQTNNPSEYSPTPAPYGPENFVTNPCLQGRAMTGCNPGVVQSNSSPSIAKQQQQEIYPWMKESRQNSKQRQALAAETTKRARTAYTSAQLVELEKEFHFNRYLCRPRRIEMAALLNLTERQIKIWFQNRRMKYKKDQRLKGPSEKGHKDGNMSGNDSDSQSSLNGSDSRGADCVSNPPLGSQSPGPFQQQSVTPGQSQPHPHHQVPSPQHHQNPTNIPSQYQNMDSAYHPHPHPHPHLQQQGSPQCAMKPGLSPPPPPHSNGMPVNSMGMQLPVMSHHYISQASSGYINSHYMNSNTSMFPEIPALDDTDPGHHIMTSSMPCAVGNMNCYPQSGYDYIPKLTHL</sequence>
<evidence type="ECO:0000256" key="5">
    <source>
        <dbReference type="ARBA" id="ARBA00023242"/>
    </source>
</evidence>
<dbReference type="PANTHER" id="PTHR45664:SF18">
    <property type="entry name" value="HOMEOBOX PROTEIN HOX3"/>
    <property type="match status" value="1"/>
</dbReference>
<dbReference type="InterPro" id="IPR009057">
    <property type="entry name" value="Homeodomain-like_sf"/>
</dbReference>
<dbReference type="PROSITE" id="PS50071">
    <property type="entry name" value="HOMEOBOX_2"/>
    <property type="match status" value="1"/>
</dbReference>
<keyword evidence="3 6" id="KW-0238">DNA-binding</keyword>
<evidence type="ECO:0000256" key="6">
    <source>
        <dbReference type="PROSITE-ProRule" id="PRU00108"/>
    </source>
</evidence>
<reference evidence="10" key="1">
    <citation type="journal article" date="2016" name="BMC Genomics">
        <title>Comparative transcriptomics enlarges the toolkit of known developmental genes in mollusks.</title>
        <authorList>
            <person name="De Oliveira A.L."/>
            <person name="Wollesen T."/>
            <person name="Kristof A."/>
            <person name="Scherholz M."/>
            <person name="Redl E."/>
            <person name="Todt C."/>
            <person name="Bleidorn C."/>
            <person name="Wanninger A."/>
        </authorList>
    </citation>
    <scope>NUCLEOTIDE SEQUENCE</scope>
</reference>
<dbReference type="PROSITE" id="PS00027">
    <property type="entry name" value="HOMEOBOX_1"/>
    <property type="match status" value="1"/>
</dbReference>
<dbReference type="PROSITE" id="PS00032">
    <property type="entry name" value="ANTENNAPEDIA"/>
    <property type="match status" value="1"/>
</dbReference>
<dbReference type="InterPro" id="IPR017970">
    <property type="entry name" value="Homeobox_CS"/>
</dbReference>
<feature type="DNA-binding region" description="Homeobox" evidence="6">
    <location>
        <begin position="165"/>
        <end position="224"/>
    </location>
</feature>
<dbReference type="Pfam" id="PF00046">
    <property type="entry name" value="Homeodomain"/>
    <property type="match status" value="1"/>
</dbReference>
<dbReference type="GO" id="GO:0000978">
    <property type="term" value="F:RNA polymerase II cis-regulatory region sequence-specific DNA binding"/>
    <property type="evidence" value="ECO:0007669"/>
    <property type="project" value="TreeGrafter"/>
</dbReference>
<evidence type="ECO:0000313" key="10">
    <source>
        <dbReference type="EMBL" id="APD15700.1"/>
    </source>
</evidence>
<accession>A0A1J0M5P8</accession>
<feature type="compositionally biased region" description="Low complexity" evidence="8">
    <location>
        <begin position="264"/>
        <end position="299"/>
    </location>
</feature>
<comment type="subcellular location">
    <subcellularLocation>
        <location evidence="1 6 7">Nucleus</location>
    </subcellularLocation>
</comment>
<reference evidence="10" key="2">
    <citation type="submission" date="2016-06" db="EMBL/GenBank/DDBJ databases">
        <authorList>
            <person name="Kjaerup R.B."/>
            <person name="Dalgaard T.S."/>
            <person name="Juul-Madsen H.R."/>
        </authorList>
    </citation>
    <scope>NUCLEOTIDE SEQUENCE</scope>
</reference>
<evidence type="ECO:0000256" key="2">
    <source>
        <dbReference type="ARBA" id="ARBA00022473"/>
    </source>
</evidence>
<feature type="compositionally biased region" description="Basic and acidic residues" evidence="8">
    <location>
        <begin position="221"/>
        <end position="237"/>
    </location>
</feature>
<dbReference type="GO" id="GO:0005634">
    <property type="term" value="C:nucleus"/>
    <property type="evidence" value="ECO:0007669"/>
    <property type="project" value="UniProtKB-SubCell"/>
</dbReference>
<dbReference type="InterPro" id="IPR020479">
    <property type="entry name" value="HD_metazoa"/>
</dbReference>
<evidence type="ECO:0000256" key="3">
    <source>
        <dbReference type="ARBA" id="ARBA00023125"/>
    </source>
</evidence>
<keyword evidence="5 6" id="KW-0539">Nucleus</keyword>
<feature type="compositionally biased region" description="Polar residues" evidence="8">
    <location>
        <begin position="78"/>
        <end position="97"/>
    </location>
</feature>
<evidence type="ECO:0000256" key="4">
    <source>
        <dbReference type="ARBA" id="ARBA00023155"/>
    </source>
</evidence>
<organism evidence="10">
    <name type="scientific">Nucula tumidula</name>
    <dbReference type="NCBI Taxonomy" id="437803"/>
    <lineage>
        <taxon>Eukaryota</taxon>
        <taxon>Metazoa</taxon>
        <taxon>Spiralia</taxon>
        <taxon>Lophotrochozoa</taxon>
        <taxon>Mollusca</taxon>
        <taxon>Bivalvia</taxon>
        <taxon>Protobranchia</taxon>
        <taxon>Nuculida</taxon>
        <taxon>Nuculidae</taxon>
        <taxon>Nucula</taxon>
    </lineage>
</organism>
<dbReference type="InterPro" id="IPR001356">
    <property type="entry name" value="HD"/>
</dbReference>
<dbReference type="PANTHER" id="PTHR45664">
    <property type="entry name" value="PROTEIN ZERKNUELLT 1-RELATED"/>
    <property type="match status" value="1"/>
</dbReference>
<evidence type="ECO:0000259" key="9">
    <source>
        <dbReference type="PROSITE" id="PS50071"/>
    </source>
</evidence>
<evidence type="ECO:0000256" key="8">
    <source>
        <dbReference type="SAM" id="MobiDB-lite"/>
    </source>
</evidence>
<gene>
    <name evidence="10" type="primary">Hox3</name>
</gene>
<feature type="region of interest" description="Disordered" evidence="8">
    <location>
        <begin position="221"/>
        <end position="356"/>
    </location>
</feature>